<accession>A0AAN8AA18</accession>
<comment type="similarity">
    <text evidence="11">Belongs to the creA/MIG C2H2-type zinc-finger protein family.</text>
</comment>
<evidence type="ECO:0000256" key="4">
    <source>
        <dbReference type="ARBA" id="ARBA00022737"/>
    </source>
</evidence>
<dbReference type="Proteomes" id="UP001306508">
    <property type="component" value="Unassembled WGS sequence"/>
</dbReference>
<feature type="region of interest" description="Disordered" evidence="13">
    <location>
        <begin position="64"/>
        <end position="83"/>
    </location>
</feature>
<evidence type="ECO:0000256" key="2">
    <source>
        <dbReference type="ARBA" id="ARBA00022491"/>
    </source>
</evidence>
<evidence type="ECO:0000256" key="8">
    <source>
        <dbReference type="ARBA" id="ARBA00023125"/>
    </source>
</evidence>
<dbReference type="GO" id="GO:0005634">
    <property type="term" value="C:nucleus"/>
    <property type="evidence" value="ECO:0007669"/>
    <property type="project" value="UniProtKB-SubCell"/>
</dbReference>
<proteinExistence type="inferred from homology"/>
<feature type="compositionally biased region" description="Polar residues" evidence="13">
    <location>
        <begin position="116"/>
        <end position="128"/>
    </location>
</feature>
<dbReference type="InterPro" id="IPR051007">
    <property type="entry name" value="creA/MIG_C2H2-ZnF"/>
</dbReference>
<keyword evidence="4" id="KW-0677">Repeat</keyword>
<dbReference type="PROSITE" id="PS50157">
    <property type="entry name" value="ZINC_FINGER_C2H2_2"/>
    <property type="match status" value="2"/>
</dbReference>
<evidence type="ECO:0000256" key="9">
    <source>
        <dbReference type="ARBA" id="ARBA00023163"/>
    </source>
</evidence>
<keyword evidence="2" id="KW-0678">Repressor</keyword>
<comment type="subcellular location">
    <subcellularLocation>
        <location evidence="1">Nucleus</location>
    </subcellularLocation>
</comment>
<dbReference type="InterPro" id="IPR036236">
    <property type="entry name" value="Znf_C2H2_sf"/>
</dbReference>
<feature type="compositionally biased region" description="Basic residues" evidence="13">
    <location>
        <begin position="94"/>
        <end position="113"/>
    </location>
</feature>
<keyword evidence="7" id="KW-0805">Transcription regulation</keyword>
<dbReference type="GO" id="GO:0005737">
    <property type="term" value="C:cytoplasm"/>
    <property type="evidence" value="ECO:0007669"/>
    <property type="project" value="TreeGrafter"/>
</dbReference>
<evidence type="ECO:0000256" key="13">
    <source>
        <dbReference type="SAM" id="MobiDB-lite"/>
    </source>
</evidence>
<sequence length="421" mass="47156">MTTSSVSTESNIRTYSINSSISNNNSTSNESKTSKKKKNGDDAPRPHVCPICSRAFHRLEHQTRHMRTHTGEKPHACDFPNCSKKFSRSDELTRHKRIHTNPTPKRKRGRKKKSEQANNGTSSIVTNESTTKLGSTFHIGDDELSTTLTASPKFSDTTRSVSQTSFDNAMQPIANFYNQPPPAPPAPQQQQQQPHYKPNVTQQHPILSRNNSRLRLNALSSLQMMTPLYNSKENQPSITNRSSTILRPIYMDVPDHFPTRNQPSYGFPQRHEIIPRPKSLTDITQYSTANNSMTIINSYSTDTLKRPSSSLSLKDLISKETDVIKNHSSNFSYGDNSDSDLENELKEEDDYLQESSRKKSRPSTPSLSRSTSSTNLYNLSALTTSSSAIFQEEIDPILAGPNDTCIAGIQFPATLELYKGN</sequence>
<evidence type="ECO:0000256" key="7">
    <source>
        <dbReference type="ARBA" id="ARBA00023015"/>
    </source>
</evidence>
<keyword evidence="8" id="KW-0238">DNA-binding</keyword>
<feature type="domain" description="C2H2-type" evidence="14">
    <location>
        <begin position="47"/>
        <end position="74"/>
    </location>
</feature>
<feature type="compositionally biased region" description="Acidic residues" evidence="13">
    <location>
        <begin position="337"/>
        <end position="352"/>
    </location>
</feature>
<feature type="compositionally biased region" description="Basic and acidic residues" evidence="13">
    <location>
        <begin position="64"/>
        <end position="76"/>
    </location>
</feature>
<feature type="compositionally biased region" description="Low complexity" evidence="13">
    <location>
        <begin position="362"/>
        <end position="372"/>
    </location>
</feature>
<dbReference type="GO" id="GO:0008270">
    <property type="term" value="F:zinc ion binding"/>
    <property type="evidence" value="ECO:0007669"/>
    <property type="project" value="UniProtKB-KW"/>
</dbReference>
<keyword evidence="9" id="KW-0804">Transcription</keyword>
<keyword evidence="6" id="KW-0862">Zinc</keyword>
<dbReference type="InterPro" id="IPR013087">
    <property type="entry name" value="Znf_C2H2_type"/>
</dbReference>
<protein>
    <recommendedName>
        <fullName evidence="14">C2H2-type domain-containing protein</fullName>
    </recommendedName>
</protein>
<evidence type="ECO:0000256" key="5">
    <source>
        <dbReference type="ARBA" id="ARBA00022771"/>
    </source>
</evidence>
<evidence type="ECO:0000256" key="6">
    <source>
        <dbReference type="ARBA" id="ARBA00022833"/>
    </source>
</evidence>
<keyword evidence="16" id="KW-1185">Reference proteome</keyword>
<keyword evidence="5 12" id="KW-0863">Zinc-finger</keyword>
<feature type="region of interest" description="Disordered" evidence="13">
    <location>
        <begin position="1"/>
        <end position="47"/>
    </location>
</feature>
<evidence type="ECO:0000256" key="12">
    <source>
        <dbReference type="PROSITE-ProRule" id="PRU00042"/>
    </source>
</evidence>
<feature type="compositionally biased region" description="Polar residues" evidence="13">
    <location>
        <begin position="327"/>
        <end position="336"/>
    </location>
</feature>
<reference evidence="16" key="1">
    <citation type="submission" date="2023-07" db="EMBL/GenBank/DDBJ databases">
        <title>A draft genome of Kazachstania heterogenica Y-27499.</title>
        <authorList>
            <person name="Donic C."/>
            <person name="Kralova J.S."/>
            <person name="Fidel L."/>
            <person name="Ben-Dor S."/>
            <person name="Jung S."/>
        </authorList>
    </citation>
    <scope>NUCLEOTIDE SEQUENCE [LARGE SCALE GENOMIC DNA]</scope>
    <source>
        <strain evidence="16">Y27499</strain>
    </source>
</reference>
<dbReference type="PANTHER" id="PTHR47428:SF1">
    <property type="entry name" value="REGULATORY PROTEIN MIG1-RELATED"/>
    <property type="match status" value="1"/>
</dbReference>
<keyword evidence="10" id="KW-0539">Nucleus</keyword>
<evidence type="ECO:0000313" key="16">
    <source>
        <dbReference type="Proteomes" id="UP001306508"/>
    </source>
</evidence>
<evidence type="ECO:0000256" key="1">
    <source>
        <dbReference type="ARBA" id="ARBA00004123"/>
    </source>
</evidence>
<evidence type="ECO:0000256" key="11">
    <source>
        <dbReference type="ARBA" id="ARBA00038023"/>
    </source>
</evidence>
<dbReference type="AlphaFoldDB" id="A0AAN8AA18"/>
<dbReference type="Pfam" id="PF00096">
    <property type="entry name" value="zf-C2H2"/>
    <property type="match status" value="2"/>
</dbReference>
<feature type="region of interest" description="Disordered" evidence="13">
    <location>
        <begin position="173"/>
        <end position="208"/>
    </location>
</feature>
<evidence type="ECO:0000313" key="15">
    <source>
        <dbReference type="EMBL" id="KAK5782415.1"/>
    </source>
</evidence>
<evidence type="ECO:0000256" key="10">
    <source>
        <dbReference type="ARBA" id="ARBA00023242"/>
    </source>
</evidence>
<dbReference type="FunFam" id="3.30.160.60:FF:000145">
    <property type="entry name" value="Zinc finger protein 574"/>
    <property type="match status" value="1"/>
</dbReference>
<feature type="region of interest" description="Disordered" evidence="13">
    <location>
        <begin position="88"/>
        <end position="128"/>
    </location>
</feature>
<dbReference type="PROSITE" id="PS00028">
    <property type="entry name" value="ZINC_FINGER_C2H2_1"/>
    <property type="match status" value="2"/>
</dbReference>
<dbReference type="GO" id="GO:0000978">
    <property type="term" value="F:RNA polymerase II cis-regulatory region sequence-specific DNA binding"/>
    <property type="evidence" value="ECO:0007669"/>
    <property type="project" value="TreeGrafter"/>
</dbReference>
<name>A0AAN8AA18_9SACH</name>
<dbReference type="GO" id="GO:0000433">
    <property type="term" value="P:carbon catabolite repression of transcription from RNA polymerase II promoter by glucose"/>
    <property type="evidence" value="ECO:0007669"/>
    <property type="project" value="TreeGrafter"/>
</dbReference>
<comment type="caution">
    <text evidence="15">The sequence shown here is derived from an EMBL/GenBank/DDBJ whole genome shotgun (WGS) entry which is preliminary data.</text>
</comment>
<feature type="domain" description="C2H2-type" evidence="14">
    <location>
        <begin position="75"/>
        <end position="104"/>
    </location>
</feature>
<dbReference type="PANTHER" id="PTHR47428">
    <property type="entry name" value="REGULATORY PROTEIN MIG1-RELATED"/>
    <property type="match status" value="1"/>
</dbReference>
<keyword evidence="3" id="KW-0479">Metal-binding</keyword>
<evidence type="ECO:0000256" key="3">
    <source>
        <dbReference type="ARBA" id="ARBA00022723"/>
    </source>
</evidence>
<dbReference type="SUPFAM" id="SSF57667">
    <property type="entry name" value="beta-beta-alpha zinc fingers"/>
    <property type="match status" value="1"/>
</dbReference>
<dbReference type="SMART" id="SM00355">
    <property type="entry name" value="ZnF_C2H2"/>
    <property type="match status" value="2"/>
</dbReference>
<dbReference type="Gene3D" id="3.30.160.60">
    <property type="entry name" value="Classic Zinc Finger"/>
    <property type="match status" value="2"/>
</dbReference>
<feature type="compositionally biased region" description="Low complexity" evidence="13">
    <location>
        <begin position="10"/>
        <end position="31"/>
    </location>
</feature>
<feature type="region of interest" description="Disordered" evidence="13">
    <location>
        <begin position="327"/>
        <end position="372"/>
    </location>
</feature>
<organism evidence="15 16">
    <name type="scientific">Arxiozyma heterogenica</name>
    <dbReference type="NCBI Taxonomy" id="278026"/>
    <lineage>
        <taxon>Eukaryota</taxon>
        <taxon>Fungi</taxon>
        <taxon>Dikarya</taxon>
        <taxon>Ascomycota</taxon>
        <taxon>Saccharomycotina</taxon>
        <taxon>Saccharomycetes</taxon>
        <taxon>Saccharomycetales</taxon>
        <taxon>Saccharomycetaceae</taxon>
        <taxon>Arxiozyma</taxon>
    </lineage>
</organism>
<evidence type="ECO:0000259" key="14">
    <source>
        <dbReference type="PROSITE" id="PS50157"/>
    </source>
</evidence>
<gene>
    <name evidence="15" type="ORF">RI543_000352</name>
</gene>
<dbReference type="EMBL" id="JAWIZZ010000006">
    <property type="protein sequence ID" value="KAK5782415.1"/>
    <property type="molecule type" value="Genomic_DNA"/>
</dbReference>
<dbReference type="FunFam" id="3.30.160.60:FF:000152">
    <property type="entry name" value="DNA-binding protein creA"/>
    <property type="match status" value="1"/>
</dbReference>